<sequence length="178" mass="20316">MASNLVLFSKLDNPFSGPNPTKFQRTHEAYGLMARRLVSAHGKVMRRPRWMNSACGVIAMVENFVVGAVGEEEGSVAQLDAAARGAFALDRDFDTISRMVRRLHDEVEHGRDVIRLFMEDGDMEGGWMMLREVVRELQVSEGCFMDQLAELEEHVYLCFLNIINRARRMVLEEMVVHQ</sequence>
<evidence type="ECO:0000256" key="4">
    <source>
        <dbReference type="ARBA" id="ARBA00022989"/>
    </source>
</evidence>
<dbReference type="AlphaFoldDB" id="A0A8K0ILC7"/>
<evidence type="ECO:0000313" key="7">
    <source>
        <dbReference type="Proteomes" id="UP000797356"/>
    </source>
</evidence>
<keyword evidence="4" id="KW-1133">Transmembrane helix</keyword>
<dbReference type="OrthoDB" id="776561at2759"/>
<evidence type="ECO:0000256" key="3">
    <source>
        <dbReference type="ARBA" id="ARBA00022692"/>
    </source>
</evidence>
<evidence type="ECO:0000256" key="2">
    <source>
        <dbReference type="ARBA" id="ARBA00009074"/>
    </source>
</evidence>
<dbReference type="Proteomes" id="UP000797356">
    <property type="component" value="Chromosome 9"/>
</dbReference>
<keyword evidence="5" id="KW-0472">Membrane</keyword>
<accession>A0A8K0ILC7</accession>
<keyword evidence="3" id="KW-0812">Transmembrane</keyword>
<name>A0A8K0ILC7_COCNU</name>
<proteinExistence type="inferred from homology"/>
<evidence type="ECO:0000256" key="5">
    <source>
        <dbReference type="ARBA" id="ARBA00023136"/>
    </source>
</evidence>
<evidence type="ECO:0000256" key="1">
    <source>
        <dbReference type="ARBA" id="ARBA00004370"/>
    </source>
</evidence>
<reference evidence="6" key="1">
    <citation type="journal article" date="2017" name="Gigascience">
        <title>The genome draft of coconut (Cocos nucifera).</title>
        <authorList>
            <person name="Xiao Y."/>
            <person name="Xu P."/>
            <person name="Fan H."/>
            <person name="Baudouin L."/>
            <person name="Xia W."/>
            <person name="Bocs S."/>
            <person name="Xu J."/>
            <person name="Li Q."/>
            <person name="Guo A."/>
            <person name="Zhou L."/>
            <person name="Li J."/>
            <person name="Wu Y."/>
            <person name="Ma Z."/>
            <person name="Armero A."/>
            <person name="Issali A.E."/>
            <person name="Liu N."/>
            <person name="Peng M."/>
            <person name="Yang Y."/>
        </authorList>
    </citation>
    <scope>NUCLEOTIDE SEQUENCE</scope>
    <source>
        <tissue evidence="6">Spear leaf of Hainan Tall coconut</tissue>
    </source>
</reference>
<evidence type="ECO:0000313" key="6">
    <source>
        <dbReference type="EMBL" id="KAG1361000.1"/>
    </source>
</evidence>
<comment type="subcellular location">
    <subcellularLocation>
        <location evidence="1">Membrane</location>
    </subcellularLocation>
</comment>
<dbReference type="EMBL" id="CM017880">
    <property type="protein sequence ID" value="KAG1361000.1"/>
    <property type="molecule type" value="Genomic_DNA"/>
</dbReference>
<dbReference type="PANTHER" id="PTHR31113">
    <property type="entry name" value="UPF0496 PROTEIN 3-RELATED"/>
    <property type="match status" value="1"/>
</dbReference>
<keyword evidence="7" id="KW-1185">Reference proteome</keyword>
<dbReference type="GO" id="GO:0016020">
    <property type="term" value="C:membrane"/>
    <property type="evidence" value="ECO:0007669"/>
    <property type="project" value="UniProtKB-SubCell"/>
</dbReference>
<comment type="caution">
    <text evidence="6">The sequence shown here is derived from an EMBL/GenBank/DDBJ whole genome shotgun (WGS) entry which is preliminary data.</text>
</comment>
<dbReference type="PANTHER" id="PTHR31113:SF20">
    <property type="entry name" value="UPF0496 PROTEIN 2-RELATED"/>
    <property type="match status" value="1"/>
</dbReference>
<gene>
    <name evidence="6" type="ORF">COCNU_09G004630</name>
</gene>
<reference evidence="6" key="2">
    <citation type="submission" date="2019-07" db="EMBL/GenBank/DDBJ databases">
        <authorList>
            <person name="Yang Y."/>
            <person name="Bocs S."/>
            <person name="Baudouin L."/>
        </authorList>
    </citation>
    <scope>NUCLEOTIDE SEQUENCE</scope>
    <source>
        <tissue evidence="6">Spear leaf of Hainan Tall coconut</tissue>
    </source>
</reference>
<protein>
    <submittedName>
        <fullName evidence="6">Putative UPF0496 protein 2</fullName>
    </submittedName>
</protein>
<dbReference type="InterPro" id="IPR007749">
    <property type="entry name" value="DUF677"/>
</dbReference>
<organism evidence="6 7">
    <name type="scientific">Cocos nucifera</name>
    <name type="common">Coconut palm</name>
    <dbReference type="NCBI Taxonomy" id="13894"/>
    <lineage>
        <taxon>Eukaryota</taxon>
        <taxon>Viridiplantae</taxon>
        <taxon>Streptophyta</taxon>
        <taxon>Embryophyta</taxon>
        <taxon>Tracheophyta</taxon>
        <taxon>Spermatophyta</taxon>
        <taxon>Magnoliopsida</taxon>
        <taxon>Liliopsida</taxon>
        <taxon>Arecaceae</taxon>
        <taxon>Arecoideae</taxon>
        <taxon>Cocoseae</taxon>
        <taxon>Attaleinae</taxon>
        <taxon>Cocos</taxon>
    </lineage>
</organism>
<comment type="similarity">
    <text evidence="2">Belongs to the UPF0496 family.</text>
</comment>